<proteinExistence type="predicted"/>
<evidence type="ECO:0000313" key="3">
    <source>
        <dbReference type="Proteomes" id="UP000663879"/>
    </source>
</evidence>
<evidence type="ECO:0000256" key="1">
    <source>
        <dbReference type="SAM" id="SignalP"/>
    </source>
</evidence>
<keyword evidence="3" id="KW-1185">Reference proteome</keyword>
<sequence length="172" mass="19789">MKVVAVIFVIFLTVFTCSANTTTDFDDVIIAELEIGLKKNFEITVDTQINVENTTIINNSNSTSISNFNIDDFVEVVKKYVHLVIRSYDKFNESNRSKNQMNRGDFMLDDGDDGRQSIVTKSIRIIGDVDDSERQIFTRNESNKKFFKKFQRESERKLVNNSNSVNIENSHL</sequence>
<feature type="chain" id="PRO_5032952618" evidence="1">
    <location>
        <begin position="20"/>
        <end position="172"/>
    </location>
</feature>
<gene>
    <name evidence="2" type="ORF">OXX778_LOCUS19244</name>
</gene>
<dbReference type="EMBL" id="CAJNOC010005721">
    <property type="protein sequence ID" value="CAF1060210.1"/>
    <property type="molecule type" value="Genomic_DNA"/>
</dbReference>
<accession>A0A814L928</accession>
<protein>
    <submittedName>
        <fullName evidence="2">Uncharacterized protein</fullName>
    </submittedName>
</protein>
<evidence type="ECO:0000313" key="2">
    <source>
        <dbReference type="EMBL" id="CAF1060210.1"/>
    </source>
</evidence>
<feature type="signal peptide" evidence="1">
    <location>
        <begin position="1"/>
        <end position="19"/>
    </location>
</feature>
<keyword evidence="1" id="KW-0732">Signal</keyword>
<dbReference type="AlphaFoldDB" id="A0A814L928"/>
<reference evidence="2" key="1">
    <citation type="submission" date="2021-02" db="EMBL/GenBank/DDBJ databases">
        <authorList>
            <person name="Nowell W R."/>
        </authorList>
    </citation>
    <scope>NUCLEOTIDE SEQUENCE</scope>
    <source>
        <strain evidence="2">Ploen Becks lab</strain>
    </source>
</reference>
<dbReference type="Proteomes" id="UP000663879">
    <property type="component" value="Unassembled WGS sequence"/>
</dbReference>
<name>A0A814L928_9BILA</name>
<organism evidence="2 3">
    <name type="scientific">Brachionus calyciflorus</name>
    <dbReference type="NCBI Taxonomy" id="104777"/>
    <lineage>
        <taxon>Eukaryota</taxon>
        <taxon>Metazoa</taxon>
        <taxon>Spiralia</taxon>
        <taxon>Gnathifera</taxon>
        <taxon>Rotifera</taxon>
        <taxon>Eurotatoria</taxon>
        <taxon>Monogononta</taxon>
        <taxon>Pseudotrocha</taxon>
        <taxon>Ploima</taxon>
        <taxon>Brachionidae</taxon>
        <taxon>Brachionus</taxon>
    </lineage>
</organism>
<comment type="caution">
    <text evidence="2">The sequence shown here is derived from an EMBL/GenBank/DDBJ whole genome shotgun (WGS) entry which is preliminary data.</text>
</comment>